<name>A0A565CX45_9BRAS</name>
<accession>A0A565CX45</accession>
<evidence type="ECO:0000313" key="2">
    <source>
        <dbReference type="Proteomes" id="UP000489600"/>
    </source>
</evidence>
<sequence length="96" mass="10584">MSQYRWLCVSLASEISTAATRLGFGRNGFILTILVKITYESVVVISEARAMLLRMVLLGRVGQEELKSLKVETEPCSICLEDLSGVSTRMTCSHVS</sequence>
<organism evidence="1 2">
    <name type="scientific">Arabis nemorensis</name>
    <dbReference type="NCBI Taxonomy" id="586526"/>
    <lineage>
        <taxon>Eukaryota</taxon>
        <taxon>Viridiplantae</taxon>
        <taxon>Streptophyta</taxon>
        <taxon>Embryophyta</taxon>
        <taxon>Tracheophyta</taxon>
        <taxon>Spermatophyta</taxon>
        <taxon>Magnoliopsida</taxon>
        <taxon>eudicotyledons</taxon>
        <taxon>Gunneridae</taxon>
        <taxon>Pentapetalae</taxon>
        <taxon>rosids</taxon>
        <taxon>malvids</taxon>
        <taxon>Brassicales</taxon>
        <taxon>Brassicaceae</taxon>
        <taxon>Arabideae</taxon>
        <taxon>Arabis</taxon>
    </lineage>
</organism>
<reference evidence="1" key="1">
    <citation type="submission" date="2019-07" db="EMBL/GenBank/DDBJ databases">
        <authorList>
            <person name="Dittberner H."/>
        </authorList>
    </citation>
    <scope>NUCLEOTIDE SEQUENCE [LARGE SCALE GENOMIC DNA]</scope>
</reference>
<gene>
    <name evidence="1" type="ORF">ANE_LOCUS28753</name>
</gene>
<dbReference type="AlphaFoldDB" id="A0A565CX45"/>
<proteinExistence type="predicted"/>
<dbReference type="OrthoDB" id="4348522at2759"/>
<evidence type="ECO:0000313" key="1">
    <source>
        <dbReference type="EMBL" id="VVB18309.1"/>
    </source>
</evidence>
<protein>
    <submittedName>
        <fullName evidence="1">Uncharacterized protein</fullName>
    </submittedName>
</protein>
<keyword evidence="2" id="KW-1185">Reference proteome</keyword>
<dbReference type="Proteomes" id="UP000489600">
    <property type="component" value="Unassembled WGS sequence"/>
</dbReference>
<comment type="caution">
    <text evidence="1">The sequence shown here is derived from an EMBL/GenBank/DDBJ whole genome shotgun (WGS) entry which is preliminary data.</text>
</comment>
<dbReference type="EMBL" id="CABITT030000008">
    <property type="protein sequence ID" value="VVB18309.1"/>
    <property type="molecule type" value="Genomic_DNA"/>
</dbReference>